<dbReference type="InterPro" id="IPR010994">
    <property type="entry name" value="RuvA_2-like"/>
</dbReference>
<dbReference type="PROSITE" id="PS01056">
    <property type="entry name" value="DNA_LIGASE_N2"/>
    <property type="match status" value="1"/>
</dbReference>
<dbReference type="EC" id="6.5.1.2" evidence="2 14"/>
<dbReference type="HAMAP" id="MF_01588">
    <property type="entry name" value="DNA_ligase_A"/>
    <property type="match status" value="1"/>
</dbReference>
<comment type="similarity">
    <text evidence="13 14">Belongs to the NAD-dependent DNA ligase family. LigA subfamily.</text>
</comment>
<dbReference type="FunFam" id="1.10.287.610:FF:000002">
    <property type="entry name" value="DNA ligase"/>
    <property type="match status" value="1"/>
</dbReference>
<dbReference type="PROSITE" id="PS01055">
    <property type="entry name" value="DNA_LIGASE_N1"/>
    <property type="match status" value="1"/>
</dbReference>
<evidence type="ECO:0000256" key="15">
    <source>
        <dbReference type="RuleBase" id="RU000618"/>
    </source>
</evidence>
<feature type="binding site" evidence="14">
    <location>
        <position position="139"/>
    </location>
    <ligand>
        <name>NAD(+)</name>
        <dbReference type="ChEBI" id="CHEBI:57540"/>
    </ligand>
</feature>
<dbReference type="Pfam" id="PF03119">
    <property type="entry name" value="DNA_ligase_ZBD"/>
    <property type="match status" value="1"/>
</dbReference>
<keyword evidence="14" id="KW-0464">Manganese</keyword>
<keyword evidence="6 14" id="KW-0479">Metal-binding</keyword>
<dbReference type="InterPro" id="IPR012340">
    <property type="entry name" value="NA-bd_OB-fold"/>
</dbReference>
<dbReference type="InterPro" id="IPR003583">
    <property type="entry name" value="Hlx-hairpin-Hlx_DNA-bd_motif"/>
</dbReference>
<organism evidence="17 18">
    <name type="scientific">Candidatus Yanofskybacteria bacterium GW2011_GWE2_40_11</name>
    <dbReference type="NCBI Taxonomy" id="1619033"/>
    <lineage>
        <taxon>Bacteria</taxon>
        <taxon>Candidatus Yanofskyibacteriota</taxon>
    </lineage>
</organism>
<keyword evidence="11 14" id="KW-0234">DNA repair</keyword>
<keyword evidence="10 14" id="KW-0520">NAD</keyword>
<dbReference type="Pfam" id="PF01653">
    <property type="entry name" value="DNA_ligase_aden"/>
    <property type="match status" value="1"/>
</dbReference>
<dbReference type="GO" id="GO:0003911">
    <property type="term" value="F:DNA ligase (NAD+) activity"/>
    <property type="evidence" value="ECO:0007669"/>
    <property type="project" value="UniProtKB-UniRule"/>
</dbReference>
<evidence type="ECO:0000256" key="6">
    <source>
        <dbReference type="ARBA" id="ARBA00022723"/>
    </source>
</evidence>
<evidence type="ECO:0000256" key="12">
    <source>
        <dbReference type="ARBA" id="ARBA00034005"/>
    </source>
</evidence>
<dbReference type="Gene3D" id="2.40.50.140">
    <property type="entry name" value="Nucleic acid-binding proteins"/>
    <property type="match status" value="1"/>
</dbReference>
<evidence type="ECO:0000256" key="3">
    <source>
        <dbReference type="ARBA" id="ARBA00013308"/>
    </source>
</evidence>
<feature type="binding site" evidence="14">
    <location>
        <position position="429"/>
    </location>
    <ligand>
        <name>Zn(2+)</name>
        <dbReference type="ChEBI" id="CHEBI:29105"/>
    </ligand>
</feature>
<evidence type="ECO:0000256" key="9">
    <source>
        <dbReference type="ARBA" id="ARBA00022842"/>
    </source>
</evidence>
<keyword evidence="9 14" id="KW-0460">Magnesium</keyword>
<dbReference type="InterPro" id="IPR041663">
    <property type="entry name" value="DisA/LigA_HHH"/>
</dbReference>
<dbReference type="FunFam" id="1.10.150.20:FF:000007">
    <property type="entry name" value="DNA ligase"/>
    <property type="match status" value="1"/>
</dbReference>
<dbReference type="Gene3D" id="1.10.150.20">
    <property type="entry name" value="5' to 3' exonuclease, C-terminal subdomain"/>
    <property type="match status" value="2"/>
</dbReference>
<dbReference type="SUPFAM" id="SSF52113">
    <property type="entry name" value="BRCT domain"/>
    <property type="match status" value="1"/>
</dbReference>
<feature type="binding site" evidence="14">
    <location>
        <begin position="35"/>
        <end position="39"/>
    </location>
    <ligand>
        <name>NAD(+)</name>
        <dbReference type="ChEBI" id="CHEBI:57540"/>
    </ligand>
</feature>
<dbReference type="PATRIC" id="fig|1619033.3.peg.522"/>
<dbReference type="InterPro" id="IPR004149">
    <property type="entry name" value="Znf_DNAligase_C4"/>
</dbReference>
<dbReference type="Pfam" id="PF12826">
    <property type="entry name" value="HHH_2"/>
    <property type="match status" value="1"/>
</dbReference>
<evidence type="ECO:0000256" key="10">
    <source>
        <dbReference type="ARBA" id="ARBA00023027"/>
    </source>
</evidence>
<keyword evidence="7 14" id="KW-0227">DNA damage</keyword>
<dbReference type="SUPFAM" id="SSF56091">
    <property type="entry name" value="DNA ligase/mRNA capping enzyme, catalytic domain"/>
    <property type="match status" value="1"/>
</dbReference>
<sequence length="687" mass="76766">MLEVKQAKERAEKLRRSLNRHDYLYHVLDEPEISDQAYDTLRSELAEIEKQYPELVTPDSPTQRIGGKPLDHFDKFKHPELMPSLNDCFDPSDVTDWNNRLEKISPGSTKHGYFCELKIDGLAIELIYEKGVLSVGSTRGDGNIGEDVTQNLKTIKAIPLSIIPEEDVIKNLAREKLLGIKDAVISGIRDRVVVRGEVFLGKDQFNKVNQEQAKNDGKLYANPRNLAAGSIRQLDPSVTGSRSLDSFAYALKTNLGQTTHEEEHQILSALGFKTNPHNKPCKTIGEVYKFRDYWATARDKLEYEIDGTVVVLNNNLEFDKIGHVGRAPRAAIAYKFAPAEAQTMIEDIVIQVGRTGTLTPVAILRPVKIGGVTVSRATLHNLDEIERLGVKVGDTVLVGRAGDVIPDIREVFKDLRTGREKKFCMPKSCPVCGEVINKIEEQVAYKCVNKNCPAIRREGIYHFISRKAFNMDGIGPKVIDQLIAAALIRDSADLFHLKEGDFLNLDRFAEKSARNAYESIQSRKKISLSKFIYSLGIEHVGEETAFVLAKKFKTLDKIATASLEELRDVSDVGPVVAQSIHDWFSKSYNHKMLQKLETADIKIEEERPTMRNEKIADKIFVLTGSMKTLSRETASQKIRDLGGDISSTVSKDTGYVVAGENAGSKYDKAQKLGVKIISESEFLEMLG</sequence>
<comment type="function">
    <text evidence="1 14">DNA ligase that catalyzes the formation of phosphodiester linkages between 5'-phosphoryl and 3'-hydroxyl groups in double-stranded DNA using NAD as a coenzyme and as the energy source for the reaction. It is essential for DNA replication and repair of damaged DNA.</text>
</comment>
<dbReference type="Pfam" id="PF22745">
    <property type="entry name" value="Nlig-Ia"/>
    <property type="match status" value="1"/>
</dbReference>
<feature type="binding site" evidence="14">
    <location>
        <position position="197"/>
    </location>
    <ligand>
        <name>NAD(+)</name>
        <dbReference type="ChEBI" id="CHEBI:57540"/>
    </ligand>
</feature>
<dbReference type="Gene3D" id="6.20.10.30">
    <property type="match status" value="1"/>
</dbReference>
<evidence type="ECO:0000256" key="4">
    <source>
        <dbReference type="ARBA" id="ARBA00022598"/>
    </source>
</evidence>
<evidence type="ECO:0000313" key="18">
    <source>
        <dbReference type="Proteomes" id="UP000034072"/>
    </source>
</evidence>
<dbReference type="FunFam" id="2.40.50.140:FF:000012">
    <property type="entry name" value="DNA ligase"/>
    <property type="match status" value="1"/>
</dbReference>
<name>A0A0G0T0M5_9BACT</name>
<evidence type="ECO:0000313" key="17">
    <source>
        <dbReference type="EMBL" id="KKR40660.1"/>
    </source>
</evidence>
<evidence type="ECO:0000256" key="2">
    <source>
        <dbReference type="ARBA" id="ARBA00012722"/>
    </source>
</evidence>
<dbReference type="SUPFAM" id="SSF50249">
    <property type="entry name" value="Nucleic acid-binding proteins"/>
    <property type="match status" value="1"/>
</dbReference>
<dbReference type="Gene3D" id="1.10.287.610">
    <property type="entry name" value="Helix hairpin bin"/>
    <property type="match status" value="1"/>
</dbReference>
<comment type="catalytic activity">
    <reaction evidence="12 14 15">
        <text>NAD(+) + (deoxyribonucleotide)n-3'-hydroxyl + 5'-phospho-(deoxyribonucleotide)m = (deoxyribonucleotide)n+m + AMP + beta-nicotinamide D-nucleotide.</text>
        <dbReference type="EC" id="6.5.1.2"/>
    </reaction>
</comment>
<evidence type="ECO:0000256" key="7">
    <source>
        <dbReference type="ARBA" id="ARBA00022763"/>
    </source>
</evidence>
<accession>A0A0G0T0M5</accession>
<comment type="cofactor">
    <cofactor evidence="14">
        <name>Mg(2+)</name>
        <dbReference type="ChEBI" id="CHEBI:18420"/>
    </cofactor>
    <cofactor evidence="14">
        <name>Mn(2+)</name>
        <dbReference type="ChEBI" id="CHEBI:29035"/>
    </cofactor>
</comment>
<evidence type="ECO:0000256" key="11">
    <source>
        <dbReference type="ARBA" id="ARBA00023204"/>
    </source>
</evidence>
<dbReference type="NCBIfam" id="TIGR00575">
    <property type="entry name" value="dnlj"/>
    <property type="match status" value="1"/>
</dbReference>
<proteinExistence type="inferred from homology"/>
<dbReference type="InterPro" id="IPR001357">
    <property type="entry name" value="BRCT_dom"/>
</dbReference>
<dbReference type="GO" id="GO:0003677">
    <property type="term" value="F:DNA binding"/>
    <property type="evidence" value="ECO:0007669"/>
    <property type="project" value="InterPro"/>
</dbReference>
<dbReference type="SMART" id="SM00532">
    <property type="entry name" value="LIGANc"/>
    <property type="match status" value="1"/>
</dbReference>
<dbReference type="SMART" id="SM00292">
    <property type="entry name" value="BRCT"/>
    <property type="match status" value="1"/>
</dbReference>
<dbReference type="InterPro" id="IPR001679">
    <property type="entry name" value="DNA_ligase"/>
</dbReference>
<dbReference type="InterPro" id="IPR004150">
    <property type="entry name" value="NAD_DNA_ligase_OB"/>
</dbReference>
<feature type="binding site" evidence="14">
    <location>
        <position position="447"/>
    </location>
    <ligand>
        <name>Zn(2+)</name>
        <dbReference type="ChEBI" id="CHEBI:29105"/>
    </ligand>
</feature>
<dbReference type="GO" id="GO:0006281">
    <property type="term" value="P:DNA repair"/>
    <property type="evidence" value="ECO:0007669"/>
    <property type="project" value="UniProtKB-KW"/>
</dbReference>
<dbReference type="GO" id="GO:0005829">
    <property type="term" value="C:cytosol"/>
    <property type="evidence" value="ECO:0007669"/>
    <property type="project" value="TreeGrafter"/>
</dbReference>
<dbReference type="CDD" id="cd00114">
    <property type="entry name" value="LIGANc"/>
    <property type="match status" value="1"/>
</dbReference>
<evidence type="ECO:0000256" key="14">
    <source>
        <dbReference type="HAMAP-Rule" id="MF_01588"/>
    </source>
</evidence>
<dbReference type="SMART" id="SM00278">
    <property type="entry name" value="HhH1"/>
    <property type="match status" value="3"/>
</dbReference>
<feature type="active site" description="N6-AMP-lysine intermediate" evidence="14">
    <location>
        <position position="118"/>
    </location>
</feature>
<evidence type="ECO:0000256" key="13">
    <source>
        <dbReference type="ARBA" id="ARBA00060881"/>
    </source>
</evidence>
<dbReference type="GO" id="GO:0046872">
    <property type="term" value="F:metal ion binding"/>
    <property type="evidence" value="ECO:0007669"/>
    <property type="project" value="UniProtKB-KW"/>
</dbReference>
<comment type="caution">
    <text evidence="14">Lacks conserved residue(s) required for the propagation of feature annotation.</text>
</comment>
<keyword evidence="8 14" id="KW-0862">Zinc</keyword>
<evidence type="ECO:0000256" key="8">
    <source>
        <dbReference type="ARBA" id="ARBA00022833"/>
    </source>
</evidence>
<dbReference type="GO" id="GO:0006260">
    <property type="term" value="P:DNA replication"/>
    <property type="evidence" value="ECO:0007669"/>
    <property type="project" value="UniProtKB-KW"/>
</dbReference>
<protein>
    <recommendedName>
        <fullName evidence="3 14">DNA ligase</fullName>
        <ecNumber evidence="2 14">6.5.1.2</ecNumber>
    </recommendedName>
    <alternativeName>
        <fullName evidence="14">Polydeoxyribonucleotide synthase [NAD(+)]</fullName>
    </alternativeName>
</protein>
<feature type="binding site" evidence="14">
    <location>
        <position position="116"/>
    </location>
    <ligand>
        <name>NAD(+)</name>
        <dbReference type="ChEBI" id="CHEBI:57540"/>
    </ligand>
</feature>
<dbReference type="Pfam" id="PF03120">
    <property type="entry name" value="OB_DNA_ligase"/>
    <property type="match status" value="1"/>
</dbReference>
<gene>
    <name evidence="14" type="primary">ligA</name>
    <name evidence="17" type="ORF">UT75_C0006G0039</name>
</gene>
<dbReference type="SUPFAM" id="SSF47781">
    <property type="entry name" value="RuvA domain 2-like"/>
    <property type="match status" value="1"/>
</dbReference>
<dbReference type="InterPro" id="IPR013840">
    <property type="entry name" value="DNAligase_N"/>
</dbReference>
<dbReference type="CDD" id="cd17748">
    <property type="entry name" value="BRCT_DNA_ligase_like"/>
    <property type="match status" value="1"/>
</dbReference>
<evidence type="ECO:0000256" key="5">
    <source>
        <dbReference type="ARBA" id="ARBA00022705"/>
    </source>
</evidence>
<dbReference type="Proteomes" id="UP000034072">
    <property type="component" value="Unassembled WGS sequence"/>
</dbReference>
<dbReference type="InterPro" id="IPR036420">
    <property type="entry name" value="BRCT_dom_sf"/>
</dbReference>
<dbReference type="AlphaFoldDB" id="A0A0G0T0M5"/>
<dbReference type="InterPro" id="IPR018239">
    <property type="entry name" value="DNA_ligase_AS"/>
</dbReference>
<keyword evidence="4 14" id="KW-0436">Ligase</keyword>
<feature type="binding site" evidence="14">
    <location>
        <position position="335"/>
    </location>
    <ligand>
        <name>NAD(+)</name>
        <dbReference type="ChEBI" id="CHEBI:57540"/>
    </ligand>
</feature>
<evidence type="ECO:0000256" key="1">
    <source>
        <dbReference type="ARBA" id="ARBA00004067"/>
    </source>
</evidence>
<feature type="domain" description="BRCT" evidence="16">
    <location>
        <begin position="610"/>
        <end position="687"/>
    </location>
</feature>
<keyword evidence="5 14" id="KW-0235">DNA replication</keyword>
<evidence type="ECO:0000259" key="16">
    <source>
        <dbReference type="PROSITE" id="PS50172"/>
    </source>
</evidence>
<dbReference type="Pfam" id="PF00533">
    <property type="entry name" value="BRCT"/>
    <property type="match status" value="1"/>
</dbReference>
<dbReference type="Gene3D" id="3.30.470.30">
    <property type="entry name" value="DNA ligase/mRNA capping enzyme"/>
    <property type="match status" value="1"/>
</dbReference>
<dbReference type="NCBIfam" id="NF005932">
    <property type="entry name" value="PRK07956.1"/>
    <property type="match status" value="1"/>
</dbReference>
<dbReference type="EMBL" id="LBXZ01000006">
    <property type="protein sequence ID" value="KKR40660.1"/>
    <property type="molecule type" value="Genomic_DNA"/>
</dbReference>
<dbReference type="InterPro" id="IPR013839">
    <property type="entry name" value="DNAligase_adenylation"/>
</dbReference>
<dbReference type="Gene3D" id="3.40.50.10190">
    <property type="entry name" value="BRCT domain"/>
    <property type="match status" value="1"/>
</dbReference>
<reference evidence="17 18" key="1">
    <citation type="journal article" date="2015" name="Nature">
        <title>rRNA introns, odd ribosomes, and small enigmatic genomes across a large radiation of phyla.</title>
        <authorList>
            <person name="Brown C.T."/>
            <person name="Hug L.A."/>
            <person name="Thomas B.C."/>
            <person name="Sharon I."/>
            <person name="Castelle C.J."/>
            <person name="Singh A."/>
            <person name="Wilkins M.J."/>
            <person name="Williams K.H."/>
            <person name="Banfield J.F."/>
        </authorList>
    </citation>
    <scope>NUCLEOTIDE SEQUENCE [LARGE SCALE GENOMIC DNA]</scope>
</reference>
<dbReference type="PANTHER" id="PTHR23389">
    <property type="entry name" value="CHROMOSOME TRANSMISSION FIDELITY FACTOR 18"/>
    <property type="match status" value="1"/>
</dbReference>
<feature type="binding site" evidence="14">
    <location>
        <position position="432"/>
    </location>
    <ligand>
        <name>Zn(2+)</name>
        <dbReference type="ChEBI" id="CHEBI:29105"/>
    </ligand>
</feature>
<dbReference type="PIRSF" id="PIRSF001604">
    <property type="entry name" value="LigA"/>
    <property type="match status" value="1"/>
</dbReference>
<comment type="caution">
    <text evidence="17">The sequence shown here is derived from an EMBL/GenBank/DDBJ whole genome shotgun (WGS) entry which is preliminary data.</text>
</comment>
<dbReference type="PANTHER" id="PTHR23389:SF9">
    <property type="entry name" value="DNA LIGASE"/>
    <property type="match status" value="1"/>
</dbReference>
<dbReference type="FunFam" id="1.10.150.20:FF:000006">
    <property type="entry name" value="DNA ligase"/>
    <property type="match status" value="1"/>
</dbReference>
<feature type="binding site" evidence="14">
    <location>
        <position position="452"/>
    </location>
    <ligand>
        <name>Zn(2+)</name>
        <dbReference type="ChEBI" id="CHEBI:29105"/>
    </ligand>
</feature>
<dbReference type="PROSITE" id="PS50172">
    <property type="entry name" value="BRCT"/>
    <property type="match status" value="1"/>
</dbReference>
<feature type="binding site" evidence="14">
    <location>
        <begin position="84"/>
        <end position="85"/>
    </location>
    <ligand>
        <name>NAD(+)</name>
        <dbReference type="ChEBI" id="CHEBI:57540"/>
    </ligand>
</feature>
<dbReference type="InterPro" id="IPR033136">
    <property type="entry name" value="DNA_ligase_CS"/>
</dbReference>